<evidence type="ECO:0000313" key="2">
    <source>
        <dbReference type="EMBL" id="CAH2013495.1"/>
    </source>
</evidence>
<evidence type="ECO:0000256" key="1">
    <source>
        <dbReference type="SAM" id="MobiDB-lite"/>
    </source>
</evidence>
<reference evidence="2" key="1">
    <citation type="submission" date="2022-03" db="EMBL/GenBank/DDBJ databases">
        <authorList>
            <person name="Sayadi A."/>
        </authorList>
    </citation>
    <scope>NUCLEOTIDE SEQUENCE</scope>
</reference>
<feature type="region of interest" description="Disordered" evidence="1">
    <location>
        <begin position="43"/>
        <end position="110"/>
    </location>
</feature>
<proteinExistence type="predicted"/>
<evidence type="ECO:0000313" key="3">
    <source>
        <dbReference type="Proteomes" id="UP001152888"/>
    </source>
</evidence>
<keyword evidence="3" id="KW-1185">Reference proteome</keyword>
<comment type="caution">
    <text evidence="2">The sequence shown here is derived from an EMBL/GenBank/DDBJ whole genome shotgun (WGS) entry which is preliminary data.</text>
</comment>
<name>A0A9P0MG59_ACAOB</name>
<sequence length="110" mass="12627">MDFDNLKNVFDDDGIPPHDFLWGDKNCCKKVILSNAQAALSGLPDSDIEEDFDNEVGNMEDRNNEDEEDEEFEVQPGSDQDSEDEDYNIPLSIMKQRLMSKKGKHAKRKM</sequence>
<gene>
    <name evidence="2" type="ORF">ACAOBT_LOCUS33504</name>
</gene>
<protein>
    <submittedName>
        <fullName evidence="2">Uncharacterized protein</fullName>
    </submittedName>
</protein>
<accession>A0A9P0MG59</accession>
<dbReference type="AlphaFoldDB" id="A0A9P0MG59"/>
<dbReference type="Proteomes" id="UP001152888">
    <property type="component" value="Unassembled WGS sequence"/>
</dbReference>
<organism evidence="2 3">
    <name type="scientific">Acanthoscelides obtectus</name>
    <name type="common">Bean weevil</name>
    <name type="synonym">Bruchus obtectus</name>
    <dbReference type="NCBI Taxonomy" id="200917"/>
    <lineage>
        <taxon>Eukaryota</taxon>
        <taxon>Metazoa</taxon>
        <taxon>Ecdysozoa</taxon>
        <taxon>Arthropoda</taxon>
        <taxon>Hexapoda</taxon>
        <taxon>Insecta</taxon>
        <taxon>Pterygota</taxon>
        <taxon>Neoptera</taxon>
        <taxon>Endopterygota</taxon>
        <taxon>Coleoptera</taxon>
        <taxon>Polyphaga</taxon>
        <taxon>Cucujiformia</taxon>
        <taxon>Chrysomeloidea</taxon>
        <taxon>Chrysomelidae</taxon>
        <taxon>Bruchinae</taxon>
        <taxon>Bruchini</taxon>
        <taxon>Acanthoscelides</taxon>
    </lineage>
</organism>
<feature type="compositionally biased region" description="Acidic residues" evidence="1">
    <location>
        <begin position="63"/>
        <end position="73"/>
    </location>
</feature>
<feature type="compositionally biased region" description="Basic residues" evidence="1">
    <location>
        <begin position="98"/>
        <end position="110"/>
    </location>
</feature>
<dbReference type="EMBL" id="CAKOFQ010008334">
    <property type="protein sequence ID" value="CAH2013495.1"/>
    <property type="molecule type" value="Genomic_DNA"/>
</dbReference>